<evidence type="ECO:0000256" key="9">
    <source>
        <dbReference type="ARBA" id="ARBA00023136"/>
    </source>
</evidence>
<name>Q3A7W7_SYNC1</name>
<dbReference type="AlphaFoldDB" id="Q3A7W7"/>
<dbReference type="EMBL" id="CP000142">
    <property type="protein sequence ID" value="ABA87525.1"/>
    <property type="molecule type" value="Genomic_DNA"/>
</dbReference>
<dbReference type="GO" id="GO:0022900">
    <property type="term" value="P:electron transport chain"/>
    <property type="evidence" value="ECO:0007669"/>
    <property type="project" value="UniProtKB-UniRule"/>
</dbReference>
<proteinExistence type="inferred from homology"/>
<keyword evidence="4 10" id="KW-0677">Repeat</keyword>
<evidence type="ECO:0000256" key="8">
    <source>
        <dbReference type="ARBA" id="ARBA00023014"/>
    </source>
</evidence>
<dbReference type="KEGG" id="pca:Pcar_0264"/>
<feature type="binding site" evidence="10">
    <location>
        <position position="150"/>
    </location>
    <ligand>
        <name>[4Fe-4S] cluster</name>
        <dbReference type="ChEBI" id="CHEBI:49883"/>
        <label>3</label>
    </ligand>
</feature>
<keyword evidence="14" id="KW-1185">Reference proteome</keyword>
<dbReference type="Proteomes" id="UP000002534">
    <property type="component" value="Chromosome"/>
</dbReference>
<evidence type="ECO:0000313" key="13">
    <source>
        <dbReference type="EMBL" id="ABA87525.1"/>
    </source>
</evidence>
<dbReference type="GO" id="GO:0005886">
    <property type="term" value="C:plasma membrane"/>
    <property type="evidence" value="ECO:0007669"/>
    <property type="project" value="UniProtKB-SubCell"/>
</dbReference>
<evidence type="ECO:0000256" key="7">
    <source>
        <dbReference type="ARBA" id="ARBA00023004"/>
    </source>
</evidence>
<feature type="binding site" evidence="10">
    <location>
        <position position="51"/>
    </location>
    <ligand>
        <name>[4Fe-4S] cluster</name>
        <dbReference type="ChEBI" id="CHEBI:49883"/>
        <label>1</label>
    </ligand>
</feature>
<feature type="binding site" evidence="10">
    <location>
        <position position="48"/>
    </location>
    <ligand>
        <name>[4Fe-4S] cluster</name>
        <dbReference type="ChEBI" id="CHEBI:49883"/>
        <label>1</label>
    </ligand>
</feature>
<dbReference type="NCBIfam" id="TIGR01944">
    <property type="entry name" value="rnfB"/>
    <property type="match status" value="1"/>
</dbReference>
<evidence type="ECO:0000256" key="1">
    <source>
        <dbReference type="ARBA" id="ARBA00022448"/>
    </source>
</evidence>
<feature type="binding site" evidence="10">
    <location>
        <position position="146"/>
    </location>
    <ligand>
        <name>[4Fe-4S] cluster</name>
        <dbReference type="ChEBI" id="CHEBI:49883"/>
        <label>2</label>
    </ligand>
</feature>
<dbReference type="PROSITE" id="PS00198">
    <property type="entry name" value="4FE4S_FER_1"/>
    <property type="match status" value="1"/>
</dbReference>
<evidence type="ECO:0000256" key="5">
    <source>
        <dbReference type="ARBA" id="ARBA00022967"/>
    </source>
</evidence>
<evidence type="ECO:0000259" key="11">
    <source>
        <dbReference type="PROSITE" id="PS51379"/>
    </source>
</evidence>
<dbReference type="STRING" id="338963.Pcar_0264"/>
<keyword evidence="1 10" id="KW-0813">Transport</keyword>
<dbReference type="Gene3D" id="3.30.70.20">
    <property type="match status" value="2"/>
</dbReference>
<feature type="binding site" evidence="10">
    <location>
        <position position="136"/>
    </location>
    <ligand>
        <name>[4Fe-4S] cluster</name>
        <dbReference type="ChEBI" id="CHEBI:49883"/>
        <label>2</label>
    </ligand>
</feature>
<feature type="domain" description="4Fe-4S" evidence="12">
    <location>
        <begin position="31"/>
        <end position="90"/>
    </location>
</feature>
<keyword evidence="10" id="KW-0997">Cell inner membrane</keyword>
<reference evidence="13 14" key="2">
    <citation type="journal article" date="2012" name="BMC Genomics">
        <title>The genome of Pelobacter carbinolicus reveals surprising metabolic capabilities and physiological features.</title>
        <authorList>
            <person name="Aklujkar M."/>
            <person name="Haveman S.A."/>
            <person name="Didonato R.Jr."/>
            <person name="Chertkov O."/>
            <person name="Han C.S."/>
            <person name="Land M.L."/>
            <person name="Brown P."/>
            <person name="Lovley D.R."/>
        </authorList>
    </citation>
    <scope>NUCLEOTIDE SEQUENCE [LARGE SCALE GENOMIC DNA]</scope>
    <source>
        <strain evidence="14">DSM 2380 / NBRC 103641 / GraBd1</strain>
    </source>
</reference>
<keyword evidence="10" id="KW-1003">Cell membrane</keyword>
<gene>
    <name evidence="10 13" type="primary">rnfB</name>
    <name evidence="13" type="ordered locus">Pcar_0264</name>
</gene>
<dbReference type="PANTHER" id="PTHR43560">
    <property type="entry name" value="ION-TRANSLOCATING OXIDOREDUCTASE COMPLEX SUBUNIT B"/>
    <property type="match status" value="1"/>
</dbReference>
<feature type="domain" description="4Fe-4S ferredoxin-type" evidence="11">
    <location>
        <begin position="161"/>
        <end position="190"/>
    </location>
</feature>
<keyword evidence="5 10" id="KW-1278">Translocase</keyword>
<accession>Q3A7W7</accession>
<evidence type="ECO:0000256" key="3">
    <source>
        <dbReference type="ARBA" id="ARBA00022723"/>
    </source>
</evidence>
<dbReference type="InterPro" id="IPR010207">
    <property type="entry name" value="Elect_transpt_cplx_RnfB/RsxB"/>
</dbReference>
<dbReference type="InterPro" id="IPR007202">
    <property type="entry name" value="4Fe-4S_dom"/>
</dbReference>
<feature type="domain" description="4Fe-4S ferredoxin-type" evidence="11">
    <location>
        <begin position="131"/>
        <end position="160"/>
    </location>
</feature>
<dbReference type="PROSITE" id="PS51656">
    <property type="entry name" value="4FE4S"/>
    <property type="match status" value="1"/>
</dbReference>
<dbReference type="GO" id="GO:0009055">
    <property type="term" value="F:electron transfer activity"/>
    <property type="evidence" value="ECO:0007669"/>
    <property type="project" value="InterPro"/>
</dbReference>
<dbReference type="Pfam" id="PF13370">
    <property type="entry name" value="Fer4_13"/>
    <property type="match status" value="1"/>
</dbReference>
<dbReference type="Gene3D" id="1.10.15.40">
    <property type="entry name" value="Electron transport complex subunit B, putative Fe-S cluster"/>
    <property type="match status" value="1"/>
</dbReference>
<sequence length="282" mass="29150">MNMFAAIISLGSLGCIAALLLAMAARRFAVTVDPRQVALLEVLAGANCGACGYPGCDAYARALLAGNAKPDLCRPGGAETLARIAAILGIEATPRQPQIAVVRCRGNRQMARAKYDYQGLQDCRAAQKLAFGPKLCPSGCLGLGSCVQHCPFGALSINSVGLAVVNRDRCTGCGLCVSICPRQVLTLAPAVAQTHVLCNSHDTAAKVKKYCDAGCLGCRLCVKAAPDSFIMDDALAVVRYGHEDPATMASAIDRCPHHCIETFAAGGETVAPAPATTKGTGS</sequence>
<dbReference type="GO" id="GO:0046872">
    <property type="term" value="F:metal ion binding"/>
    <property type="evidence" value="ECO:0007669"/>
    <property type="project" value="UniProtKB-KW"/>
</dbReference>
<dbReference type="GO" id="GO:0051539">
    <property type="term" value="F:4 iron, 4 sulfur cluster binding"/>
    <property type="evidence" value="ECO:0007669"/>
    <property type="project" value="UniProtKB-UniRule"/>
</dbReference>
<comment type="similarity">
    <text evidence="10">Belongs to the 4Fe4S bacterial-type ferredoxin family. RnfB subfamily.</text>
</comment>
<dbReference type="InterPro" id="IPR017900">
    <property type="entry name" value="4Fe4S_Fe_S_CS"/>
</dbReference>
<evidence type="ECO:0000256" key="10">
    <source>
        <dbReference type="HAMAP-Rule" id="MF_00463"/>
    </source>
</evidence>
<dbReference type="InterPro" id="IPR050395">
    <property type="entry name" value="4Fe4S_Ferredoxin_RnfB"/>
</dbReference>
<feature type="binding site" evidence="10">
    <location>
        <position position="173"/>
    </location>
    <ligand>
        <name>[4Fe-4S] cluster</name>
        <dbReference type="ChEBI" id="CHEBI:49883"/>
        <label>3</label>
    </ligand>
</feature>
<organism evidence="13 14">
    <name type="scientific">Syntrophotalea carbinolica (strain DSM 2380 / NBRC 103641 / GraBd1)</name>
    <name type="common">Pelobacter carbinolicus</name>
    <dbReference type="NCBI Taxonomy" id="338963"/>
    <lineage>
        <taxon>Bacteria</taxon>
        <taxon>Pseudomonadati</taxon>
        <taxon>Thermodesulfobacteriota</taxon>
        <taxon>Desulfuromonadia</taxon>
        <taxon>Desulfuromonadales</taxon>
        <taxon>Syntrophotaleaceae</taxon>
        <taxon>Syntrophotalea</taxon>
    </lineage>
</organism>
<feature type="binding site" evidence="10">
    <location>
        <position position="170"/>
    </location>
    <ligand>
        <name>[4Fe-4S] cluster</name>
        <dbReference type="ChEBI" id="CHEBI:49883"/>
        <label>3</label>
    </ligand>
</feature>
<comment type="caution">
    <text evidence="10">Lacks conserved residue(s) required for the propagation of feature annotation.</text>
</comment>
<dbReference type="PANTHER" id="PTHR43560:SF1">
    <property type="entry name" value="ION-TRANSLOCATING OXIDOREDUCTASE COMPLEX SUBUNIT B"/>
    <property type="match status" value="1"/>
</dbReference>
<protein>
    <recommendedName>
        <fullName evidence="10">Ion-translocating oxidoreductase complex subunit B</fullName>
        <ecNumber evidence="10">7.-.-.-</ecNumber>
    </recommendedName>
    <alternativeName>
        <fullName evidence="10">Rnf electron transport complex subunit B</fullName>
    </alternativeName>
</protein>
<keyword evidence="9 10" id="KW-0472">Membrane</keyword>
<evidence type="ECO:0000256" key="2">
    <source>
        <dbReference type="ARBA" id="ARBA00022485"/>
    </source>
</evidence>
<dbReference type="HOGENOM" id="CLU_053470_0_0_7"/>
<comment type="subunit">
    <text evidence="10">The complex is composed of six subunits: RnfA, RnfB, RnfC, RnfD, RnfE and RnfG.</text>
</comment>
<dbReference type="SUPFAM" id="SSF54862">
    <property type="entry name" value="4Fe-4S ferredoxins"/>
    <property type="match status" value="1"/>
</dbReference>
<feature type="binding site" evidence="10">
    <location>
        <position position="73"/>
    </location>
    <ligand>
        <name>[4Fe-4S] cluster</name>
        <dbReference type="ChEBI" id="CHEBI:49883"/>
        <label>1</label>
    </ligand>
</feature>
<keyword evidence="8 10" id="KW-0411">Iron-sulfur</keyword>
<comment type="function">
    <text evidence="10">Part of a membrane-bound complex that couples electron transfer with translocation of ions across the membrane.</text>
</comment>
<keyword evidence="7 10" id="KW-0408">Iron</keyword>
<feature type="region of interest" description="Hydrophobic" evidence="10">
    <location>
        <begin position="1"/>
        <end position="25"/>
    </location>
</feature>
<evidence type="ECO:0000259" key="12">
    <source>
        <dbReference type="PROSITE" id="PS51656"/>
    </source>
</evidence>
<keyword evidence="2 10" id="KW-0004">4Fe-4S</keyword>
<evidence type="ECO:0000313" key="14">
    <source>
        <dbReference type="Proteomes" id="UP000002534"/>
    </source>
</evidence>
<dbReference type="HAMAP" id="MF_00463">
    <property type="entry name" value="RsxB_RnfB"/>
    <property type="match status" value="1"/>
</dbReference>
<dbReference type="Pfam" id="PF04060">
    <property type="entry name" value="FeS"/>
    <property type="match status" value="1"/>
</dbReference>
<dbReference type="InterPro" id="IPR017896">
    <property type="entry name" value="4Fe4S_Fe-S-bd"/>
</dbReference>
<dbReference type="Pfam" id="PF00037">
    <property type="entry name" value="Fer4"/>
    <property type="match status" value="1"/>
</dbReference>
<feature type="binding site" evidence="10">
    <location>
        <position position="180"/>
    </location>
    <ligand>
        <name>[4Fe-4S] cluster</name>
        <dbReference type="ChEBI" id="CHEBI:49883"/>
        <label>2</label>
    </ligand>
</feature>
<dbReference type="eggNOG" id="COG2878">
    <property type="taxonomic scope" value="Bacteria"/>
</dbReference>
<comment type="cofactor">
    <cofactor evidence="10">
        <name>[4Fe-4S] cluster</name>
        <dbReference type="ChEBI" id="CHEBI:49883"/>
    </cofactor>
    <text evidence="10">Binds 3 [4Fe-4S] clusters.</text>
</comment>
<reference evidence="14" key="1">
    <citation type="submission" date="2005-10" db="EMBL/GenBank/DDBJ databases">
        <title>Complete sequence of Pelobacter carbinolicus DSM 2380.</title>
        <authorList>
            <person name="Copeland A."/>
            <person name="Lucas S."/>
            <person name="Lapidus A."/>
            <person name="Barry K."/>
            <person name="Detter J.C."/>
            <person name="Glavina T."/>
            <person name="Hammon N."/>
            <person name="Israni S."/>
            <person name="Pitluck S."/>
            <person name="Chertkov O."/>
            <person name="Schmutz J."/>
            <person name="Larimer F."/>
            <person name="Land M."/>
            <person name="Kyrpides N."/>
            <person name="Ivanova N."/>
            <person name="Richardson P."/>
        </authorList>
    </citation>
    <scope>NUCLEOTIDE SEQUENCE [LARGE SCALE GENOMIC DNA]</scope>
    <source>
        <strain evidence="14">DSM 2380 / NBRC 103641 / GraBd1</strain>
    </source>
</reference>
<comment type="subcellular location">
    <subcellularLocation>
        <location evidence="10">Cell inner membrane</location>
    </subcellularLocation>
</comment>
<feature type="binding site" evidence="10">
    <location>
        <position position="176"/>
    </location>
    <ligand>
        <name>[4Fe-4S] cluster</name>
        <dbReference type="ChEBI" id="CHEBI:49883"/>
        <label>3</label>
    </ligand>
</feature>
<evidence type="ECO:0000256" key="6">
    <source>
        <dbReference type="ARBA" id="ARBA00022982"/>
    </source>
</evidence>
<keyword evidence="6 10" id="KW-0249">Electron transport</keyword>
<dbReference type="PROSITE" id="PS51379">
    <property type="entry name" value="4FE4S_FER_2"/>
    <property type="match status" value="2"/>
</dbReference>
<feature type="binding site" evidence="10">
    <location>
        <position position="140"/>
    </location>
    <ligand>
        <name>[4Fe-4S] cluster</name>
        <dbReference type="ChEBI" id="CHEBI:49883"/>
        <label>2</label>
    </ligand>
</feature>
<evidence type="ECO:0000256" key="4">
    <source>
        <dbReference type="ARBA" id="ARBA00022737"/>
    </source>
</evidence>
<keyword evidence="3 10" id="KW-0479">Metal-binding</keyword>
<feature type="binding site" evidence="10">
    <location>
        <position position="56"/>
    </location>
    <ligand>
        <name>[4Fe-4S] cluster</name>
        <dbReference type="ChEBI" id="CHEBI:49883"/>
        <label>1</label>
    </ligand>
</feature>
<dbReference type="EC" id="7.-.-.-" evidence="10"/>